<feature type="domain" description="ABC3 transporter permease C-terminal" evidence="8">
    <location>
        <begin position="281"/>
        <end position="390"/>
    </location>
</feature>
<name>A0A5D4JK25_9ACTN</name>
<dbReference type="AlphaFoldDB" id="A0A5D4JK25"/>
<evidence type="ECO:0000259" key="9">
    <source>
        <dbReference type="Pfam" id="PF12704"/>
    </source>
</evidence>
<dbReference type="GO" id="GO:0005886">
    <property type="term" value="C:plasma membrane"/>
    <property type="evidence" value="ECO:0007669"/>
    <property type="project" value="UniProtKB-SubCell"/>
</dbReference>
<evidence type="ECO:0000313" key="10">
    <source>
        <dbReference type="EMBL" id="TYR65284.1"/>
    </source>
</evidence>
<proteinExistence type="inferred from homology"/>
<sequence>MNAWEVVRYAAGGVAVNKLRSALTMLGILIGVASVILLVGVGNGASKQVQDSLQALGTNTLTVSPARGGGTAGARPLTTQDAEALADATAVPDVAAVAPLVQAPGTATADGASHEIPQIVGTRPQWFSITNSAVAQGRAFTEDELAQGRKVVVLGRSVVSELFPGADPVGRQIMVQGVPFEVIGVLKPKGTAGAQDADDTAIAPLTTIQATLTGYGEVSQIVVQARSADLLGSAQAQVSAVLNARHHITDPAQADYRVLNQAQLLETRTETTRTFTVLLGAVAAISLLVGGIGITNIMLVTVTERIREIGIRKAIGAPRGVILSQFLVEATLLSVGGGLLGVTAALVASRFTLAGVEPVLTSGPIALAFGVSVLIGLVFGSLPASRAAGLRPIEALRHE</sequence>
<evidence type="ECO:0000256" key="4">
    <source>
        <dbReference type="ARBA" id="ARBA00022989"/>
    </source>
</evidence>
<evidence type="ECO:0000256" key="7">
    <source>
        <dbReference type="SAM" id="Phobius"/>
    </source>
</evidence>
<organism evidence="10 11">
    <name type="scientific">Streptomyces parvus</name>
    <dbReference type="NCBI Taxonomy" id="66428"/>
    <lineage>
        <taxon>Bacteria</taxon>
        <taxon>Bacillati</taxon>
        <taxon>Actinomycetota</taxon>
        <taxon>Actinomycetes</taxon>
        <taxon>Kitasatosporales</taxon>
        <taxon>Streptomycetaceae</taxon>
        <taxon>Streptomyces</taxon>
    </lineage>
</organism>
<evidence type="ECO:0000256" key="3">
    <source>
        <dbReference type="ARBA" id="ARBA00022692"/>
    </source>
</evidence>
<feature type="domain" description="MacB-like periplasmic core" evidence="9">
    <location>
        <begin position="21"/>
        <end position="240"/>
    </location>
</feature>
<feature type="transmembrane region" description="Helical" evidence="7">
    <location>
        <begin position="275"/>
        <end position="300"/>
    </location>
</feature>
<dbReference type="EMBL" id="VSZQ01000026">
    <property type="protein sequence ID" value="TYR65284.1"/>
    <property type="molecule type" value="Genomic_DNA"/>
</dbReference>
<evidence type="ECO:0000259" key="8">
    <source>
        <dbReference type="Pfam" id="PF02687"/>
    </source>
</evidence>
<dbReference type="Pfam" id="PF12704">
    <property type="entry name" value="MacB_PCD"/>
    <property type="match status" value="1"/>
</dbReference>
<keyword evidence="3 7" id="KW-0812">Transmembrane</keyword>
<dbReference type="InterPro" id="IPR025857">
    <property type="entry name" value="MacB_PCD"/>
</dbReference>
<dbReference type="GO" id="GO:0022857">
    <property type="term" value="F:transmembrane transporter activity"/>
    <property type="evidence" value="ECO:0007669"/>
    <property type="project" value="TreeGrafter"/>
</dbReference>
<dbReference type="PANTHER" id="PTHR30572">
    <property type="entry name" value="MEMBRANE COMPONENT OF TRANSPORTER-RELATED"/>
    <property type="match status" value="1"/>
</dbReference>
<keyword evidence="11" id="KW-1185">Reference proteome</keyword>
<keyword evidence="5 7" id="KW-0472">Membrane</keyword>
<evidence type="ECO:0000313" key="11">
    <source>
        <dbReference type="Proteomes" id="UP000323242"/>
    </source>
</evidence>
<evidence type="ECO:0000256" key="2">
    <source>
        <dbReference type="ARBA" id="ARBA00022475"/>
    </source>
</evidence>
<comment type="similarity">
    <text evidence="6">Belongs to the ABC-4 integral membrane protein family.</text>
</comment>
<feature type="transmembrane region" description="Helical" evidence="7">
    <location>
        <begin position="359"/>
        <end position="382"/>
    </location>
</feature>
<reference evidence="10 11" key="1">
    <citation type="submission" date="2019-08" db="EMBL/GenBank/DDBJ databases">
        <title>Draft genome for granaticin producer strain Streptomyces parvus C05.</title>
        <authorList>
            <person name="Gonzalez-Pimentel J.L."/>
        </authorList>
    </citation>
    <scope>NUCLEOTIDE SEQUENCE [LARGE SCALE GENOMIC DNA]</scope>
    <source>
        <strain evidence="10 11">C05</strain>
    </source>
</reference>
<evidence type="ECO:0000256" key="6">
    <source>
        <dbReference type="ARBA" id="ARBA00038076"/>
    </source>
</evidence>
<feature type="transmembrane region" description="Helical" evidence="7">
    <location>
        <begin position="321"/>
        <end position="347"/>
    </location>
</feature>
<evidence type="ECO:0000256" key="5">
    <source>
        <dbReference type="ARBA" id="ARBA00023136"/>
    </source>
</evidence>
<evidence type="ECO:0000256" key="1">
    <source>
        <dbReference type="ARBA" id="ARBA00004651"/>
    </source>
</evidence>
<dbReference type="InterPro" id="IPR003838">
    <property type="entry name" value="ABC3_permease_C"/>
</dbReference>
<comment type="subcellular location">
    <subcellularLocation>
        <location evidence="1">Cell membrane</location>
        <topology evidence="1">Multi-pass membrane protein</topology>
    </subcellularLocation>
</comment>
<keyword evidence="2" id="KW-1003">Cell membrane</keyword>
<protein>
    <submittedName>
        <fullName evidence="10">FtsX-like permease family protein</fullName>
    </submittedName>
</protein>
<gene>
    <name evidence="10" type="ORF">FY004_06995</name>
</gene>
<dbReference type="PANTHER" id="PTHR30572:SF4">
    <property type="entry name" value="ABC TRANSPORTER PERMEASE YTRF"/>
    <property type="match status" value="1"/>
</dbReference>
<dbReference type="RefSeq" id="WP_148901833.1">
    <property type="nucleotide sequence ID" value="NZ_VSZQ01000026.1"/>
</dbReference>
<comment type="caution">
    <text evidence="10">The sequence shown here is derived from an EMBL/GenBank/DDBJ whole genome shotgun (WGS) entry which is preliminary data.</text>
</comment>
<dbReference type="Pfam" id="PF02687">
    <property type="entry name" value="FtsX"/>
    <property type="match status" value="1"/>
</dbReference>
<accession>A0A5D4JK25</accession>
<dbReference type="Proteomes" id="UP000323242">
    <property type="component" value="Unassembled WGS sequence"/>
</dbReference>
<feature type="transmembrane region" description="Helical" evidence="7">
    <location>
        <begin position="21"/>
        <end position="42"/>
    </location>
</feature>
<keyword evidence="4 7" id="KW-1133">Transmembrane helix</keyword>
<dbReference type="InterPro" id="IPR050250">
    <property type="entry name" value="Macrolide_Exporter_MacB"/>
</dbReference>